<dbReference type="EMBL" id="JANIIK010000039">
    <property type="protein sequence ID" value="KAJ3609685.1"/>
    <property type="molecule type" value="Genomic_DNA"/>
</dbReference>
<dbReference type="OrthoDB" id="10016839at2759"/>
<protein>
    <recommendedName>
        <fullName evidence="5">Dimethylargininase</fullName>
    </recommendedName>
</protein>
<dbReference type="SUPFAM" id="SSF55909">
    <property type="entry name" value="Pentein"/>
    <property type="match status" value="1"/>
</dbReference>
<dbReference type="FunFam" id="3.75.10.10:FF:000004">
    <property type="entry name" value="N(G),N(G)-dimethylarginine dimethylaminohydrolase 1"/>
    <property type="match status" value="1"/>
</dbReference>
<gene>
    <name evidence="3" type="ORF">NHX12_024197</name>
</gene>
<accession>A0A9Q0ITE4</accession>
<sequence length="293" mass="31878">MANVCAYGRFTHAVVRGVPETFGQGSEGGPGDGPAAVDLAKARRQFGVLTGALRQKVGLQLIEIPPDPELPHSWRVEDVAVIVGDTALITRPFHRQRRAEAEAVRRVVSELKLTVVEMGSEEEEEEEEGGATLEGTDVLFTGREFFVGISAHTNYRGAELLAHTFSDFAVSTVPVCGGVRLKNICSMGGPDTIVMSNSDGAKKTLRMMEQLTDHRYEVLTVPEDAAANCVYVRGANKMDFLLHRPAEECPESVEALHKLQDYTFLPTACSEAAKLGASLSSLCLLINRKHTHF</sequence>
<keyword evidence="4" id="KW-1185">Reference proteome</keyword>
<keyword evidence="2" id="KW-0378">Hydrolase</keyword>
<evidence type="ECO:0000313" key="4">
    <source>
        <dbReference type="Proteomes" id="UP001148018"/>
    </source>
</evidence>
<evidence type="ECO:0008006" key="5">
    <source>
        <dbReference type="Google" id="ProtNLM"/>
    </source>
</evidence>
<dbReference type="AlphaFoldDB" id="A0A9Q0ITE4"/>
<name>A0A9Q0ITE4_9TELE</name>
<dbReference type="Gene3D" id="3.75.10.10">
    <property type="entry name" value="L-arginine/glycine Amidinotransferase, Chain A"/>
    <property type="match status" value="1"/>
</dbReference>
<comment type="caution">
    <text evidence="3">The sequence shown here is derived from an EMBL/GenBank/DDBJ whole genome shotgun (WGS) entry which is preliminary data.</text>
</comment>
<dbReference type="GO" id="GO:0016787">
    <property type="term" value="F:hydrolase activity"/>
    <property type="evidence" value="ECO:0007669"/>
    <property type="project" value="UniProtKB-KW"/>
</dbReference>
<evidence type="ECO:0000256" key="2">
    <source>
        <dbReference type="ARBA" id="ARBA00022801"/>
    </source>
</evidence>
<dbReference type="PANTHER" id="PTHR12737">
    <property type="entry name" value="DIMETHYLARGININE DIMETHYLAMINOHYDROLASE"/>
    <property type="match status" value="1"/>
</dbReference>
<organism evidence="3 4">
    <name type="scientific">Muraenolepis orangiensis</name>
    <name type="common">Patagonian moray cod</name>
    <dbReference type="NCBI Taxonomy" id="630683"/>
    <lineage>
        <taxon>Eukaryota</taxon>
        <taxon>Metazoa</taxon>
        <taxon>Chordata</taxon>
        <taxon>Craniata</taxon>
        <taxon>Vertebrata</taxon>
        <taxon>Euteleostomi</taxon>
        <taxon>Actinopterygii</taxon>
        <taxon>Neopterygii</taxon>
        <taxon>Teleostei</taxon>
        <taxon>Neoteleostei</taxon>
        <taxon>Acanthomorphata</taxon>
        <taxon>Zeiogadaria</taxon>
        <taxon>Gadariae</taxon>
        <taxon>Gadiformes</taxon>
        <taxon>Muraenolepidoidei</taxon>
        <taxon>Muraenolepididae</taxon>
        <taxon>Muraenolepis</taxon>
    </lineage>
</organism>
<dbReference type="EMBL" id="JANIIK010000039">
    <property type="protein sequence ID" value="KAJ3609684.1"/>
    <property type="molecule type" value="Genomic_DNA"/>
</dbReference>
<dbReference type="InterPro" id="IPR033199">
    <property type="entry name" value="DDAH-like"/>
</dbReference>
<reference evidence="3" key="1">
    <citation type="submission" date="2022-07" db="EMBL/GenBank/DDBJ databases">
        <title>Chromosome-level genome of Muraenolepis orangiensis.</title>
        <authorList>
            <person name="Kim J."/>
        </authorList>
    </citation>
    <scope>NUCLEOTIDE SEQUENCE</scope>
    <source>
        <strain evidence="3">KU_S4_2022</strain>
        <tissue evidence="3">Muscle</tissue>
    </source>
</reference>
<dbReference type="PANTHER" id="PTHR12737:SF16">
    <property type="entry name" value="N(G),N(G)-DIMETHYLARGININE DIMETHYLAMINOHYDROLASE 2"/>
    <property type="match status" value="1"/>
</dbReference>
<comment type="similarity">
    <text evidence="1">Belongs to the DDAH family.</text>
</comment>
<dbReference type="Proteomes" id="UP001148018">
    <property type="component" value="Unassembled WGS sequence"/>
</dbReference>
<evidence type="ECO:0000256" key="1">
    <source>
        <dbReference type="ARBA" id="ARBA00008532"/>
    </source>
</evidence>
<evidence type="ECO:0000313" key="3">
    <source>
        <dbReference type="EMBL" id="KAJ3609685.1"/>
    </source>
</evidence>
<proteinExistence type="inferred from homology"/>